<dbReference type="Gene3D" id="3.40.800.10">
    <property type="entry name" value="Ureohydrolase domain"/>
    <property type="match status" value="1"/>
</dbReference>
<dbReference type="InterPro" id="IPR020855">
    <property type="entry name" value="Ureohydrolase_Mn_BS"/>
</dbReference>
<evidence type="ECO:0000256" key="1">
    <source>
        <dbReference type="ARBA" id="ARBA00009227"/>
    </source>
</evidence>
<dbReference type="PROSITE" id="PS51409">
    <property type="entry name" value="ARGINASE_2"/>
    <property type="match status" value="1"/>
</dbReference>
<dbReference type="PROSITE" id="PS01053">
    <property type="entry name" value="ARGINASE_1"/>
    <property type="match status" value="1"/>
</dbReference>
<dbReference type="GO" id="GO:0046872">
    <property type="term" value="F:metal ion binding"/>
    <property type="evidence" value="ECO:0007669"/>
    <property type="project" value="UniProtKB-KW"/>
</dbReference>
<dbReference type="PANTHER" id="PTHR11358:SF26">
    <property type="entry name" value="GUANIDINO ACID HYDROLASE, MITOCHONDRIAL"/>
    <property type="match status" value="1"/>
</dbReference>
<comment type="similarity">
    <text evidence="1">Belongs to the arginase family. Agmatinase subfamily.</text>
</comment>
<evidence type="ECO:0000256" key="2">
    <source>
        <dbReference type="ARBA" id="ARBA00022723"/>
    </source>
</evidence>
<dbReference type="EMBL" id="AUZX01015253">
    <property type="protein sequence ID" value="EQD29537.1"/>
    <property type="molecule type" value="Genomic_DNA"/>
</dbReference>
<sequence>FDSHSDTWDDYWGQKYTHGTPFRRAVDEGLIDPSHSVQLGMRGPTYDADDLQVAIDLGFALVTTPELRAYTPTGVGALVRQRTAGMPVFLSFDIDFLDPVAAPGTGTPEVGGWFTHEAQAFLRALIGINIVAADVVEVLPQLDHAEVTSLAAASMAYEIISLLARRKAGLAEA</sequence>
<evidence type="ECO:0000256" key="3">
    <source>
        <dbReference type="ARBA" id="ARBA00022801"/>
    </source>
</evidence>
<evidence type="ECO:0000313" key="4">
    <source>
        <dbReference type="EMBL" id="EQD29537.1"/>
    </source>
</evidence>
<feature type="non-terminal residue" evidence="4">
    <location>
        <position position="1"/>
    </location>
</feature>
<dbReference type="InterPro" id="IPR006035">
    <property type="entry name" value="Ureohydrolase"/>
</dbReference>
<protein>
    <submittedName>
        <fullName evidence="4">Ureohydrolase</fullName>
        <ecNumber evidence="4">3.5.3.-</ecNumber>
    </submittedName>
</protein>
<accession>T0YCQ7</accession>
<dbReference type="PANTHER" id="PTHR11358">
    <property type="entry name" value="ARGINASE/AGMATINASE"/>
    <property type="match status" value="1"/>
</dbReference>
<dbReference type="GO" id="GO:0033389">
    <property type="term" value="P:putrescine biosynthetic process from arginine, via agmatine"/>
    <property type="evidence" value="ECO:0007669"/>
    <property type="project" value="TreeGrafter"/>
</dbReference>
<gene>
    <name evidence="4" type="ORF">B1A_20661</name>
</gene>
<name>T0YCQ7_9ZZZZ</name>
<dbReference type="GO" id="GO:0008783">
    <property type="term" value="F:agmatinase activity"/>
    <property type="evidence" value="ECO:0007669"/>
    <property type="project" value="TreeGrafter"/>
</dbReference>
<reference evidence="4" key="1">
    <citation type="submission" date="2013-08" db="EMBL/GenBank/DDBJ databases">
        <authorList>
            <person name="Mendez C."/>
            <person name="Richter M."/>
            <person name="Ferrer M."/>
            <person name="Sanchez J."/>
        </authorList>
    </citation>
    <scope>NUCLEOTIDE SEQUENCE</scope>
</reference>
<comment type="caution">
    <text evidence="4">The sequence shown here is derived from an EMBL/GenBank/DDBJ whole genome shotgun (WGS) entry which is preliminary data.</text>
</comment>
<keyword evidence="2" id="KW-0479">Metal-binding</keyword>
<dbReference type="AlphaFoldDB" id="T0YCQ7"/>
<dbReference type="Pfam" id="PF00491">
    <property type="entry name" value="Arginase"/>
    <property type="match status" value="1"/>
</dbReference>
<reference evidence="4" key="2">
    <citation type="journal article" date="2014" name="ISME J.">
        <title>Microbial stratification in low pH oxic and suboxic macroscopic growths along an acid mine drainage.</title>
        <authorList>
            <person name="Mendez-Garcia C."/>
            <person name="Mesa V."/>
            <person name="Sprenger R.R."/>
            <person name="Richter M."/>
            <person name="Diez M.S."/>
            <person name="Solano J."/>
            <person name="Bargiela R."/>
            <person name="Golyshina O.V."/>
            <person name="Manteca A."/>
            <person name="Ramos J.L."/>
            <person name="Gallego J.R."/>
            <person name="Llorente I."/>
            <person name="Martins Dos Santos V.A."/>
            <person name="Jensen O.N."/>
            <person name="Pelaez A.I."/>
            <person name="Sanchez J."/>
            <person name="Ferrer M."/>
        </authorList>
    </citation>
    <scope>NUCLEOTIDE SEQUENCE</scope>
</reference>
<keyword evidence="3 4" id="KW-0378">Hydrolase</keyword>
<organism evidence="4">
    <name type="scientific">mine drainage metagenome</name>
    <dbReference type="NCBI Taxonomy" id="410659"/>
    <lineage>
        <taxon>unclassified sequences</taxon>
        <taxon>metagenomes</taxon>
        <taxon>ecological metagenomes</taxon>
    </lineage>
</organism>
<dbReference type="InterPro" id="IPR023696">
    <property type="entry name" value="Ureohydrolase_dom_sf"/>
</dbReference>
<dbReference type="EC" id="3.5.3.-" evidence="4"/>
<proteinExistence type="inferred from homology"/>
<dbReference type="SUPFAM" id="SSF52768">
    <property type="entry name" value="Arginase/deacetylase"/>
    <property type="match status" value="1"/>
</dbReference>